<sequence>MGQLDRRPANTLRLLFRFASADTFKLLRGRHKPAMRSRRVRGPTAPVPFANFTMPRKKICQLRTHFTRSAAVFAPCFVSFKWSEMRARLDV</sequence>
<accession>A0A4C1U2B1</accession>
<evidence type="ECO:0000313" key="1">
    <source>
        <dbReference type="EMBL" id="GBP20400.1"/>
    </source>
</evidence>
<name>A0A4C1U2B1_EUMVA</name>
<keyword evidence="2" id="KW-1185">Reference proteome</keyword>
<dbReference type="AlphaFoldDB" id="A0A4C1U2B1"/>
<proteinExistence type="predicted"/>
<comment type="caution">
    <text evidence="1">The sequence shown here is derived from an EMBL/GenBank/DDBJ whole genome shotgun (WGS) entry which is preliminary data.</text>
</comment>
<dbReference type="Proteomes" id="UP000299102">
    <property type="component" value="Unassembled WGS sequence"/>
</dbReference>
<organism evidence="1 2">
    <name type="scientific">Eumeta variegata</name>
    <name type="common">Bagworm moth</name>
    <name type="synonym">Eumeta japonica</name>
    <dbReference type="NCBI Taxonomy" id="151549"/>
    <lineage>
        <taxon>Eukaryota</taxon>
        <taxon>Metazoa</taxon>
        <taxon>Ecdysozoa</taxon>
        <taxon>Arthropoda</taxon>
        <taxon>Hexapoda</taxon>
        <taxon>Insecta</taxon>
        <taxon>Pterygota</taxon>
        <taxon>Neoptera</taxon>
        <taxon>Endopterygota</taxon>
        <taxon>Lepidoptera</taxon>
        <taxon>Glossata</taxon>
        <taxon>Ditrysia</taxon>
        <taxon>Tineoidea</taxon>
        <taxon>Psychidae</taxon>
        <taxon>Oiketicinae</taxon>
        <taxon>Eumeta</taxon>
    </lineage>
</organism>
<dbReference type="EMBL" id="BGZK01000118">
    <property type="protein sequence ID" value="GBP20400.1"/>
    <property type="molecule type" value="Genomic_DNA"/>
</dbReference>
<reference evidence="1 2" key="1">
    <citation type="journal article" date="2019" name="Commun. Biol.">
        <title>The bagworm genome reveals a unique fibroin gene that provides high tensile strength.</title>
        <authorList>
            <person name="Kono N."/>
            <person name="Nakamura H."/>
            <person name="Ohtoshi R."/>
            <person name="Tomita M."/>
            <person name="Numata K."/>
            <person name="Arakawa K."/>
        </authorList>
    </citation>
    <scope>NUCLEOTIDE SEQUENCE [LARGE SCALE GENOMIC DNA]</scope>
</reference>
<gene>
    <name evidence="1" type="ORF">EVAR_14649_1</name>
</gene>
<protein>
    <submittedName>
        <fullName evidence="1">Uncharacterized protein</fullName>
    </submittedName>
</protein>
<evidence type="ECO:0000313" key="2">
    <source>
        <dbReference type="Proteomes" id="UP000299102"/>
    </source>
</evidence>